<accession>A0A0L0V0N9</accession>
<feature type="region of interest" description="Disordered" evidence="1">
    <location>
        <begin position="446"/>
        <end position="616"/>
    </location>
</feature>
<evidence type="ECO:0000256" key="1">
    <source>
        <dbReference type="SAM" id="MobiDB-lite"/>
    </source>
</evidence>
<feature type="region of interest" description="Disordered" evidence="1">
    <location>
        <begin position="748"/>
        <end position="783"/>
    </location>
</feature>
<feature type="region of interest" description="Disordered" evidence="1">
    <location>
        <begin position="109"/>
        <end position="217"/>
    </location>
</feature>
<feature type="compositionally biased region" description="Polar residues" evidence="1">
    <location>
        <begin position="463"/>
        <end position="502"/>
    </location>
</feature>
<dbReference type="EMBL" id="AJIL01000155">
    <property type="protein sequence ID" value="KNE92751.1"/>
    <property type="molecule type" value="Genomic_DNA"/>
</dbReference>
<feature type="compositionally biased region" description="Low complexity" evidence="1">
    <location>
        <begin position="694"/>
        <end position="710"/>
    </location>
</feature>
<protein>
    <submittedName>
        <fullName evidence="2">Uncharacterized protein</fullName>
    </submittedName>
</protein>
<feature type="compositionally biased region" description="Polar residues" evidence="1">
    <location>
        <begin position="232"/>
        <end position="246"/>
    </location>
</feature>
<dbReference type="AlphaFoldDB" id="A0A0L0V0N9"/>
<comment type="caution">
    <text evidence="2">The sequence shown here is derived from an EMBL/GenBank/DDBJ whole genome shotgun (WGS) entry which is preliminary data.</text>
</comment>
<feature type="region of interest" description="Disordered" evidence="1">
    <location>
        <begin position="230"/>
        <end position="313"/>
    </location>
</feature>
<feature type="region of interest" description="Disordered" evidence="1">
    <location>
        <begin position="420"/>
        <end position="439"/>
    </location>
</feature>
<feature type="region of interest" description="Disordered" evidence="1">
    <location>
        <begin position="837"/>
        <end position="857"/>
    </location>
</feature>
<feature type="compositionally biased region" description="Polar residues" evidence="1">
    <location>
        <begin position="839"/>
        <end position="854"/>
    </location>
</feature>
<sequence length="995" mass="109296">MWLCASRIDGLGYVCVGCHSCESQPDDDQLDRWWIGFPAEGDVERAMISFPAQRVTDRPGGWIVDWIPDWSPGEYAGKQSTRYPDSNKKAKVETTTTTKERMTFKLFNTTGRIRTRKPKTAEQEPQEQPTTLEVPKPSSISGSSQHHRRISFRNLFTRTSSELTTATTTTTTDNDSQSIEVLNSPTQPSKPSNERSVSEPLQPPPSLSIITSTQPQKLRKKASLISLVDSFKSPNNPSPSTHSIRSPSFALKSFRNTRTPINNNSTNNNESEPANQPTTPTREELSPVPNNNPSRPASIASISRPSSPSSKISAAAFREARAARNSRASISSAFSDLHSPLSANLPVFEPSSTLYNNKLPPPTKHARFKPSPSKAMSDYGHPPSAKPKGYRSAEHQNYLRQQQRMTQSLISQIPDRYSVSPTKTQQPLPNGLSNATTNLNNGLYSEHDILTPPRPAFYGSRMSARSKSTDQTNTLPSSRSSFHSNQIHNGPGNTLYTNQQANHSSSSIRSVPSVPVVRVHPSNQHHHQSQYNNNRQRSSTTTVKAPNFHHDAPRLDQWHSDDEDQPGESTAVIRNKTITPSGNRPQPTQQQSIVVKSQQKPQDDDDDDDDSVPLSKLLKKKSLTSLRGGGDPRSSIYSSKTSIAAQTLARTRQQLHINSNSNSIFLPFLNSPNSPNSSLLINTNNEDLNNNRRASSSSSSVTAFSGKASSIVNGDNNSHRVSRFMNTNQVIPPLPQIRADLMNNNNGLKAISNYHQHPRGNSPASSSSGGSGTGSGSGTWSIPITPRDSMVTVHSLNLPILPISLQSNPLNPTLPQIAPDITLSSGNLHPIVSIKNDHSLGSSSTDENQMSSNKEGAREVTTGGYWTGVRVEELGVPAGVDETLYAGLGDEQKIQLHQRSQMIMQMMAAQAQAAAQMHAHALALASPSSEIGNRIGPDHQHHQQQQQQHQQQYLQQQYLHQQHAQQQQQQQEFQQNQLAQFELLSTGHQPPTGTD</sequence>
<feature type="compositionally biased region" description="Low complexity" evidence="1">
    <location>
        <begin position="529"/>
        <end position="539"/>
    </location>
</feature>
<organism evidence="2 3">
    <name type="scientific">Puccinia striiformis f. sp. tritici PST-78</name>
    <dbReference type="NCBI Taxonomy" id="1165861"/>
    <lineage>
        <taxon>Eukaryota</taxon>
        <taxon>Fungi</taxon>
        <taxon>Dikarya</taxon>
        <taxon>Basidiomycota</taxon>
        <taxon>Pucciniomycotina</taxon>
        <taxon>Pucciniomycetes</taxon>
        <taxon>Pucciniales</taxon>
        <taxon>Pucciniaceae</taxon>
        <taxon>Puccinia</taxon>
    </lineage>
</organism>
<feature type="compositionally biased region" description="Low complexity" evidence="1">
    <location>
        <begin position="677"/>
        <end position="688"/>
    </location>
</feature>
<feature type="compositionally biased region" description="Polar residues" evidence="1">
    <location>
        <begin position="173"/>
        <end position="191"/>
    </location>
</feature>
<keyword evidence="3" id="KW-1185">Reference proteome</keyword>
<dbReference type="Proteomes" id="UP000054564">
    <property type="component" value="Unassembled WGS sequence"/>
</dbReference>
<feature type="compositionally biased region" description="Low complexity" evidence="1">
    <location>
        <begin position="589"/>
        <end position="600"/>
    </location>
</feature>
<feature type="compositionally biased region" description="Polar residues" evidence="1">
    <location>
        <begin position="576"/>
        <end position="588"/>
    </location>
</feature>
<dbReference type="OrthoDB" id="2507843at2759"/>
<feature type="region of interest" description="Disordered" evidence="1">
    <location>
        <begin position="929"/>
        <end position="974"/>
    </location>
</feature>
<evidence type="ECO:0000313" key="2">
    <source>
        <dbReference type="EMBL" id="KNE92751.1"/>
    </source>
</evidence>
<feature type="region of interest" description="Disordered" evidence="1">
    <location>
        <begin position="677"/>
        <end position="720"/>
    </location>
</feature>
<feature type="compositionally biased region" description="Low complexity" evidence="1">
    <location>
        <begin position="503"/>
        <end position="522"/>
    </location>
</feature>
<proteinExistence type="predicted"/>
<feature type="compositionally biased region" description="Low complexity" evidence="1">
    <location>
        <begin position="943"/>
        <end position="974"/>
    </location>
</feature>
<evidence type="ECO:0000313" key="3">
    <source>
        <dbReference type="Proteomes" id="UP000054564"/>
    </source>
</evidence>
<name>A0A0L0V0N9_9BASI</name>
<feature type="compositionally biased region" description="Low complexity" evidence="1">
    <location>
        <begin position="256"/>
        <end position="275"/>
    </location>
</feature>
<gene>
    <name evidence="2" type="ORF">PSTG_13882</name>
</gene>
<feature type="region of interest" description="Disordered" evidence="1">
    <location>
        <begin position="353"/>
        <end position="393"/>
    </location>
</feature>
<feature type="compositionally biased region" description="Low complexity" evidence="1">
    <location>
        <begin position="157"/>
        <end position="172"/>
    </location>
</feature>
<feature type="compositionally biased region" description="Basic and acidic residues" evidence="1">
    <location>
        <begin position="548"/>
        <end position="560"/>
    </location>
</feature>
<feature type="compositionally biased region" description="Low complexity" evidence="1">
    <location>
        <begin position="293"/>
        <end position="313"/>
    </location>
</feature>
<reference evidence="3" key="1">
    <citation type="submission" date="2014-03" db="EMBL/GenBank/DDBJ databases">
        <title>The Genome Sequence of Puccinia striiformis f. sp. tritici PST-78.</title>
        <authorList>
            <consortium name="The Broad Institute Genome Sequencing Platform"/>
            <person name="Cuomo C."/>
            <person name="Hulbert S."/>
            <person name="Chen X."/>
            <person name="Walker B."/>
            <person name="Young S.K."/>
            <person name="Zeng Q."/>
            <person name="Gargeya S."/>
            <person name="Fitzgerald M."/>
            <person name="Haas B."/>
            <person name="Abouelleil A."/>
            <person name="Alvarado L."/>
            <person name="Arachchi H.M."/>
            <person name="Berlin A.M."/>
            <person name="Chapman S.B."/>
            <person name="Goldberg J."/>
            <person name="Griggs A."/>
            <person name="Gujja S."/>
            <person name="Hansen M."/>
            <person name="Howarth C."/>
            <person name="Imamovic A."/>
            <person name="Larimer J."/>
            <person name="McCowan C."/>
            <person name="Montmayeur A."/>
            <person name="Murphy C."/>
            <person name="Neiman D."/>
            <person name="Pearson M."/>
            <person name="Priest M."/>
            <person name="Roberts A."/>
            <person name="Saif S."/>
            <person name="Shea T."/>
            <person name="Sisk P."/>
            <person name="Sykes S."/>
            <person name="Wortman J."/>
            <person name="Nusbaum C."/>
            <person name="Birren B."/>
        </authorList>
    </citation>
    <scope>NUCLEOTIDE SEQUENCE [LARGE SCALE GENOMIC DNA]</scope>
    <source>
        <strain evidence="3">race PST-78</strain>
    </source>
</reference>